<evidence type="ECO:0000256" key="1">
    <source>
        <dbReference type="ARBA" id="ARBA00004323"/>
    </source>
</evidence>
<keyword evidence="3" id="KW-0328">Glycosyltransferase</keyword>
<keyword evidence="9" id="KW-1185">Reference proteome</keyword>
<comment type="caution">
    <text evidence="8">The sequence shown here is derived from an EMBL/GenBank/DDBJ whole genome shotgun (WGS) entry which is preliminary data.</text>
</comment>
<gene>
    <name evidence="8" type="ORF">L1049_017259</name>
</gene>
<feature type="domain" description="Exostosin GT47" evidence="7">
    <location>
        <begin position="93"/>
        <end position="427"/>
    </location>
</feature>
<protein>
    <recommendedName>
        <fullName evidence="7">Exostosin GT47 domain-containing protein</fullName>
    </recommendedName>
</protein>
<dbReference type="GO" id="GO:0000139">
    <property type="term" value="C:Golgi membrane"/>
    <property type="evidence" value="ECO:0007669"/>
    <property type="project" value="UniProtKB-SubCell"/>
</dbReference>
<keyword evidence="4" id="KW-0735">Signal-anchor</keyword>
<evidence type="ECO:0000313" key="8">
    <source>
        <dbReference type="EMBL" id="KAK9288794.1"/>
    </source>
</evidence>
<evidence type="ECO:0000256" key="6">
    <source>
        <dbReference type="SAM" id="MobiDB-lite"/>
    </source>
</evidence>
<keyword evidence="3" id="KW-0808">Transferase</keyword>
<comment type="subcellular location">
    <subcellularLocation>
        <location evidence="1">Golgi apparatus membrane</location>
        <topology evidence="1">Single-pass type II membrane protein</topology>
    </subcellularLocation>
</comment>
<evidence type="ECO:0000259" key="7">
    <source>
        <dbReference type="Pfam" id="PF03016"/>
    </source>
</evidence>
<dbReference type="EMBL" id="JBBPBK010000003">
    <property type="protein sequence ID" value="KAK9288794.1"/>
    <property type="molecule type" value="Genomic_DNA"/>
</dbReference>
<keyword evidence="4" id="KW-0812">Transmembrane</keyword>
<accession>A0AAP0S2T2</accession>
<feature type="region of interest" description="Disordered" evidence="6">
    <location>
        <begin position="67"/>
        <end position="91"/>
    </location>
</feature>
<dbReference type="InterPro" id="IPR004263">
    <property type="entry name" value="Exostosin"/>
</dbReference>
<comment type="similarity">
    <text evidence="2">Belongs to the glycosyltransferase 47 family.</text>
</comment>
<organism evidence="8 9">
    <name type="scientific">Liquidambar formosana</name>
    <name type="common">Formosan gum</name>
    <dbReference type="NCBI Taxonomy" id="63359"/>
    <lineage>
        <taxon>Eukaryota</taxon>
        <taxon>Viridiplantae</taxon>
        <taxon>Streptophyta</taxon>
        <taxon>Embryophyta</taxon>
        <taxon>Tracheophyta</taxon>
        <taxon>Spermatophyta</taxon>
        <taxon>Magnoliopsida</taxon>
        <taxon>eudicotyledons</taxon>
        <taxon>Gunneridae</taxon>
        <taxon>Pentapetalae</taxon>
        <taxon>Saxifragales</taxon>
        <taxon>Altingiaceae</taxon>
        <taxon>Liquidambar</taxon>
    </lineage>
</organism>
<dbReference type="Proteomes" id="UP001415857">
    <property type="component" value="Unassembled WGS sequence"/>
</dbReference>
<evidence type="ECO:0000256" key="3">
    <source>
        <dbReference type="ARBA" id="ARBA00022676"/>
    </source>
</evidence>
<evidence type="ECO:0000256" key="2">
    <source>
        <dbReference type="ARBA" id="ARBA00010271"/>
    </source>
</evidence>
<evidence type="ECO:0000256" key="4">
    <source>
        <dbReference type="ARBA" id="ARBA00022968"/>
    </source>
</evidence>
<keyword evidence="5" id="KW-0333">Golgi apparatus</keyword>
<proteinExistence type="inferred from homology"/>
<dbReference type="InterPro" id="IPR040911">
    <property type="entry name" value="Exostosin_GT47"/>
</dbReference>
<dbReference type="GO" id="GO:0016757">
    <property type="term" value="F:glycosyltransferase activity"/>
    <property type="evidence" value="ECO:0007669"/>
    <property type="project" value="UniProtKB-KW"/>
</dbReference>
<dbReference type="PANTHER" id="PTHR11062:SF282">
    <property type="entry name" value="XYLOGLUCAN GALACTOSYLTRANSFERASE GT11-RELATED"/>
    <property type="match status" value="1"/>
</dbReference>
<dbReference type="AlphaFoldDB" id="A0AAP0S2T2"/>
<dbReference type="PANTHER" id="PTHR11062">
    <property type="entry name" value="EXOSTOSIN HEPARAN SULFATE GLYCOSYLTRANSFERASE -RELATED"/>
    <property type="match status" value="1"/>
</dbReference>
<evidence type="ECO:0000256" key="5">
    <source>
        <dbReference type="ARBA" id="ARBA00023034"/>
    </source>
</evidence>
<dbReference type="Pfam" id="PF03016">
    <property type="entry name" value="Exostosin_GT47"/>
    <property type="match status" value="1"/>
</dbReference>
<name>A0AAP0S2T2_LIQFO</name>
<sequence>MNGPLAKSIHSREPNPLYFNGYSNETITGPPIASNPISEVLGNFTGSVGQVDATEKEQPVLDEVITMKNGVEPVSKQPGGEGDGDARASDSESCSGRYIYIHDLPSRFNDDLLKNCQSLLKWKNMCQYISNMGLGPQLANTGKVLLGNSWFATNQFLLGVIFHNRMKQYECLTNDSALASAIYVPFYAGLEVGRNLWGVNTTVRDSASLDLVEWLAEKPEWNTMWGRDHFLVSGRIAWDFRRVSDRESDWGNKLMFLPQSKNMTMLAIESSCWNNDFAIPYPTYFHPSSDNEVYQWQNTLRRQKRRYLFSFVGAPRPNLQDSIRGEIIEQCGAARRKCKLLDCNPSTNQCHNPVNVMKMFQNSVFCLEPPGDSYTRRSTFDSILAGCIPVFFHPRSAYLQYAWHLPKNNTTYSVLIPEKDVKDRKANIKKILLRISKEEILTMREEVIKLIPRVIYANPRARLEALEDAFDIAVKGILERIESNRRDILEGRTSSLNFAEKSSWK</sequence>
<reference evidence="8 9" key="1">
    <citation type="journal article" date="2024" name="Plant J.">
        <title>Genome sequences and population genomics reveal climatic adaptation and genomic divergence between two closely related sweetgum species.</title>
        <authorList>
            <person name="Xu W.Q."/>
            <person name="Ren C.Q."/>
            <person name="Zhang X.Y."/>
            <person name="Comes H.P."/>
            <person name="Liu X.H."/>
            <person name="Li Y.G."/>
            <person name="Kettle C.J."/>
            <person name="Jalonen R."/>
            <person name="Gaisberger H."/>
            <person name="Ma Y.Z."/>
            <person name="Qiu Y.X."/>
        </authorList>
    </citation>
    <scope>NUCLEOTIDE SEQUENCE [LARGE SCALE GENOMIC DNA]</scope>
    <source>
        <strain evidence="8">Hangzhou</strain>
    </source>
</reference>
<evidence type="ECO:0000313" key="9">
    <source>
        <dbReference type="Proteomes" id="UP001415857"/>
    </source>
</evidence>